<evidence type="ECO:0000313" key="1">
    <source>
        <dbReference type="EMBL" id="KAK9301902.1"/>
    </source>
</evidence>
<name>A0AAW0ZYC0_9HYME</name>
<proteinExistence type="predicted"/>
<protein>
    <submittedName>
        <fullName evidence="1">Uncharacterized protein</fullName>
    </submittedName>
</protein>
<reference evidence="1 2" key="1">
    <citation type="submission" date="2024-05" db="EMBL/GenBank/DDBJ databases">
        <title>The nuclear and mitochondrial genome assemblies of Tetragonisca angustula (Apidae: Meliponini), a tiny yet remarkable pollinator in the Neotropics.</title>
        <authorList>
            <person name="Ferrari R."/>
            <person name="Ricardo P.C."/>
            <person name="Dias F.C."/>
            <person name="Araujo N.S."/>
            <person name="Soares D.O."/>
            <person name="Zhou Q.-S."/>
            <person name="Zhu C.-D."/>
            <person name="Coutinho L."/>
            <person name="Airas M.C."/>
            <person name="Batista T.M."/>
        </authorList>
    </citation>
    <scope>NUCLEOTIDE SEQUENCE [LARGE SCALE GENOMIC DNA]</scope>
    <source>
        <strain evidence="1">ASF017062</strain>
        <tissue evidence="1">Abdomen</tissue>
    </source>
</reference>
<comment type="caution">
    <text evidence="1">The sequence shown here is derived from an EMBL/GenBank/DDBJ whole genome shotgun (WGS) entry which is preliminary data.</text>
</comment>
<dbReference type="Proteomes" id="UP001432146">
    <property type="component" value="Unassembled WGS sequence"/>
</dbReference>
<keyword evidence="2" id="KW-1185">Reference proteome</keyword>
<organism evidence="1 2">
    <name type="scientific">Tetragonisca angustula</name>
    <dbReference type="NCBI Taxonomy" id="166442"/>
    <lineage>
        <taxon>Eukaryota</taxon>
        <taxon>Metazoa</taxon>
        <taxon>Ecdysozoa</taxon>
        <taxon>Arthropoda</taxon>
        <taxon>Hexapoda</taxon>
        <taxon>Insecta</taxon>
        <taxon>Pterygota</taxon>
        <taxon>Neoptera</taxon>
        <taxon>Endopterygota</taxon>
        <taxon>Hymenoptera</taxon>
        <taxon>Apocrita</taxon>
        <taxon>Aculeata</taxon>
        <taxon>Apoidea</taxon>
        <taxon>Anthophila</taxon>
        <taxon>Apidae</taxon>
        <taxon>Tetragonisca</taxon>
    </lineage>
</organism>
<accession>A0AAW0ZYC0</accession>
<dbReference type="AlphaFoldDB" id="A0AAW0ZYC0"/>
<sequence>MRQMTAVDITALIVFRTRANEKIAATSSNLKGTYKRYLREGAGVETAAATELAKRDSINDVAFLPQSADSRNGNENR</sequence>
<gene>
    <name evidence="1" type="ORF">QLX08_005900</name>
</gene>
<evidence type="ECO:0000313" key="2">
    <source>
        <dbReference type="Proteomes" id="UP001432146"/>
    </source>
</evidence>
<dbReference type="EMBL" id="JAWNGG020000103">
    <property type="protein sequence ID" value="KAK9301902.1"/>
    <property type="molecule type" value="Genomic_DNA"/>
</dbReference>